<dbReference type="AlphaFoldDB" id="A0A7J0BKZ8"/>
<dbReference type="EMBL" id="BLVO01000013">
    <property type="protein sequence ID" value="GFM34423.1"/>
    <property type="molecule type" value="Genomic_DNA"/>
</dbReference>
<accession>A0A7J0BKZ8</accession>
<dbReference type="InterPro" id="IPR025644">
    <property type="entry name" value="DUF4344"/>
</dbReference>
<organism evidence="2 3">
    <name type="scientific">Desulfovibrio subterraneus</name>
    <dbReference type="NCBI Taxonomy" id="2718620"/>
    <lineage>
        <taxon>Bacteria</taxon>
        <taxon>Pseudomonadati</taxon>
        <taxon>Thermodesulfobacteriota</taxon>
        <taxon>Desulfovibrionia</taxon>
        <taxon>Desulfovibrionales</taxon>
        <taxon>Desulfovibrionaceae</taxon>
        <taxon>Desulfovibrio</taxon>
    </lineage>
</organism>
<feature type="chain" id="PRO_5029471774" description="Metallopeptidase DUF4344" evidence="1">
    <location>
        <begin position="24"/>
        <end position="272"/>
    </location>
</feature>
<dbReference type="Pfam" id="PF14247">
    <property type="entry name" value="DUF4344"/>
    <property type="match status" value="1"/>
</dbReference>
<dbReference type="RefSeq" id="WP_174406016.1">
    <property type="nucleotide sequence ID" value="NZ_BLVO01000013.1"/>
</dbReference>
<comment type="caution">
    <text evidence="2">The sequence shown here is derived from an EMBL/GenBank/DDBJ whole genome shotgun (WGS) entry which is preliminary data.</text>
</comment>
<keyword evidence="1" id="KW-0732">Signal</keyword>
<proteinExistence type="predicted"/>
<evidence type="ECO:0000313" key="2">
    <source>
        <dbReference type="EMBL" id="GFM34423.1"/>
    </source>
</evidence>
<gene>
    <name evidence="2" type="ORF">DSM101010T_27880</name>
</gene>
<evidence type="ECO:0000256" key="1">
    <source>
        <dbReference type="SAM" id="SignalP"/>
    </source>
</evidence>
<protein>
    <recommendedName>
        <fullName evidence="4">Metallopeptidase DUF4344</fullName>
    </recommendedName>
</protein>
<dbReference type="Proteomes" id="UP000503840">
    <property type="component" value="Unassembled WGS sequence"/>
</dbReference>
<evidence type="ECO:0008006" key="4">
    <source>
        <dbReference type="Google" id="ProtNLM"/>
    </source>
</evidence>
<feature type="signal peptide" evidence="1">
    <location>
        <begin position="1"/>
        <end position="23"/>
    </location>
</feature>
<name>A0A7J0BKZ8_9BACT</name>
<evidence type="ECO:0000313" key="3">
    <source>
        <dbReference type="Proteomes" id="UP000503840"/>
    </source>
</evidence>
<keyword evidence="3" id="KW-1185">Reference proteome</keyword>
<reference evidence="2 3" key="1">
    <citation type="submission" date="2020-05" db="EMBL/GenBank/DDBJ databases">
        <title>Draft genome sequence of Desulfovibrio sp. strain HN2T.</title>
        <authorList>
            <person name="Ueno A."/>
            <person name="Tamazawa S."/>
            <person name="Tamamura S."/>
            <person name="Murakami T."/>
            <person name="Kiyama T."/>
            <person name="Inomata H."/>
            <person name="Amano Y."/>
            <person name="Miyakawa K."/>
            <person name="Tamaki H."/>
            <person name="Naganuma T."/>
            <person name="Kaneko K."/>
        </authorList>
    </citation>
    <scope>NUCLEOTIDE SEQUENCE [LARGE SCALE GENOMIC DNA]</scope>
    <source>
        <strain evidence="2 3">HN2</strain>
    </source>
</reference>
<sequence length="272" mass="30110">MRPVARSFLLLVLLLALHRPASAAGKVSLAYEPASKEDVEIAEMLIESHIGDDVARVINVLNCLPRNVVIRFGTEEGPQYAPAMKGRPAEIHFPYAFVSELRRIFTRNGYTDSPQALERATLDAVQHTLFHELGHAIISMRGIPTDGGEEDAVDSLATILLIESFENGGDIALSAADSFSFLAREEEIDMSVPQGDVPDDKFGTLQPNIAAALDEHSLNVHRYEAIACLIYGSNPDRYDFIAQDLQLSKQDASSCVENYDKQSEYWFSLLQR</sequence>